<reference evidence="1 2" key="2">
    <citation type="journal article" date="2014" name="Curr. Biol.">
        <title>Symbiont-Supplemented Maternal Investment Underpinning Host's Ecological Adaptation.</title>
        <authorList>
            <person name="Kaiwa N."/>
            <person name="Hosokawa T."/>
            <person name="Nikoh N."/>
            <person name="Tanahashi M."/>
            <person name="Moriyama M."/>
            <person name="Meng X.Y."/>
            <person name="Maeda T."/>
            <person name="Yamaguchi K."/>
            <person name="Shigenobu S."/>
            <person name="Ito M."/>
            <person name="Fukatsu T."/>
        </authorList>
    </citation>
    <scope>NUCLEOTIDE SEQUENCE [LARGE SCALE GENOMIC DNA]</scope>
    <source>
        <strain evidence="1 2">UwTKB</strain>
    </source>
</reference>
<evidence type="ECO:0000313" key="1">
    <source>
        <dbReference type="EMBL" id="BAP58852.1"/>
    </source>
</evidence>
<keyword evidence="2" id="KW-1185">Reference proteome</keyword>
<dbReference type="STRING" id="1410383.TGUWTKB_6300"/>
<sequence length="44" mass="5439">MSFKKICFFIFLDFVLKFFQFFSVNQKLNILKKIEHKDTIFEKS</sequence>
<dbReference type="KEGG" id="sbw:TGUWTKB_6300"/>
<proteinExistence type="predicted"/>
<dbReference type="Proteomes" id="UP000031627">
    <property type="component" value="Chromosome"/>
</dbReference>
<dbReference type="HOGENOM" id="CLU_3222985_0_0_6"/>
<name>A0A090AR57_9ENTR</name>
<accession>A0A090AR57</accession>
<dbReference type="AlphaFoldDB" id="A0A090AR57"/>
<protein>
    <submittedName>
        <fullName evidence="1">Uncharacterized protein</fullName>
    </submittedName>
</protein>
<reference evidence="2" key="1">
    <citation type="submission" date="2013-11" db="EMBL/GenBank/DDBJ databases">
        <title>Symbiont-containing voluminous jelly as an extraordinary maternal gift for overwintering insect nymphs.</title>
        <authorList>
            <person name="Kaiwa N."/>
            <person name="Hosokawa T."/>
            <person name="Nikoh N."/>
            <person name="Meng X.Y."/>
            <person name="Tanahashi M."/>
            <person name="Moriyama M."/>
            <person name="Maeda T."/>
            <person name="Yamaguchi K."/>
            <person name="Shigenobu S."/>
            <person name="Ito M."/>
            <person name="Fukatsu T."/>
        </authorList>
    </citation>
    <scope>NUCLEOTIDE SEQUENCE [LARGE SCALE GENOMIC DNA]</scope>
    <source>
        <strain evidence="2">UwTKB</strain>
    </source>
</reference>
<gene>
    <name evidence="1" type="ORF">TGUWTKB_6300</name>
</gene>
<dbReference type="EMBL" id="AP014521">
    <property type="protein sequence ID" value="BAP58852.1"/>
    <property type="molecule type" value="Genomic_DNA"/>
</dbReference>
<evidence type="ECO:0000313" key="2">
    <source>
        <dbReference type="Proteomes" id="UP000031627"/>
    </source>
</evidence>
<organism evidence="1 2">
    <name type="scientific">Candidatus Tachikawaea gelatinosa</name>
    <dbReference type="NCBI Taxonomy" id="1410383"/>
    <lineage>
        <taxon>Bacteria</taxon>
        <taxon>Pseudomonadati</taxon>
        <taxon>Pseudomonadota</taxon>
        <taxon>Gammaproteobacteria</taxon>
        <taxon>Enterobacterales</taxon>
        <taxon>Enterobacteriaceae</taxon>
        <taxon>Candidatus Tachikawaea</taxon>
    </lineage>
</organism>